<feature type="signal peptide" evidence="10">
    <location>
        <begin position="1"/>
        <end position="17"/>
    </location>
</feature>
<dbReference type="Proteomes" id="UP001353858">
    <property type="component" value="Unassembled WGS sequence"/>
</dbReference>
<keyword evidence="4 10" id="KW-0121">Carboxypeptidase</keyword>
<dbReference type="GO" id="GO:0004185">
    <property type="term" value="F:serine-type carboxypeptidase activity"/>
    <property type="evidence" value="ECO:0007669"/>
    <property type="project" value="UniProtKB-UniRule"/>
</dbReference>
<organism evidence="11 12">
    <name type="scientific">Aquatica leii</name>
    <dbReference type="NCBI Taxonomy" id="1421715"/>
    <lineage>
        <taxon>Eukaryota</taxon>
        <taxon>Metazoa</taxon>
        <taxon>Ecdysozoa</taxon>
        <taxon>Arthropoda</taxon>
        <taxon>Hexapoda</taxon>
        <taxon>Insecta</taxon>
        <taxon>Pterygota</taxon>
        <taxon>Neoptera</taxon>
        <taxon>Endopterygota</taxon>
        <taxon>Coleoptera</taxon>
        <taxon>Polyphaga</taxon>
        <taxon>Elateriformia</taxon>
        <taxon>Elateroidea</taxon>
        <taxon>Lampyridae</taxon>
        <taxon>Luciolinae</taxon>
        <taxon>Aquatica</taxon>
    </lineage>
</organism>
<sequence>MMNVLLVFGLFLASTSARQGFGPGEQDWDFVNVRPGAYEFWWLYETTADVKNITEKPLVIWLQGGPGASSTGFGNFAEIGPLDENLNARNYTWVKDVNLLFIDNPVGTGYSYVNKTNAFTTNNTQIANDLITCLEGFYRKRPEFRPVPLYITSESYGGKMAAEFALELYKRIQKGTVKSNLRGVNMVDAWISPIDSVLTWAPFLLNTGVIDKQGYAKIDKAAQRTKALFDAGKYKESTNAWGETEGVISVVSKSVDFYNILKKIKTSCSRKGKMIAKPGQTSGCIDEQDVKIEALMNGEVKEALNITNTWGTQNGLVFDILSEDFMKPAIHIMERLLNETKLKVQVLSGQLDLIVDTPGTMLWVDKLKWSGSSSWPNVPRTAISVDNINEGYKKVLGNFYVYWINRSGHMVPADNPAAMGSILQDLIS</sequence>
<feature type="chain" id="PRO_5042663932" description="Carboxypeptidase" evidence="10">
    <location>
        <begin position="18"/>
        <end position="428"/>
    </location>
</feature>
<evidence type="ECO:0000313" key="12">
    <source>
        <dbReference type="Proteomes" id="UP001353858"/>
    </source>
</evidence>
<gene>
    <name evidence="11" type="ORF">RN001_006168</name>
</gene>
<comment type="caution">
    <text evidence="11">The sequence shown here is derived from an EMBL/GenBank/DDBJ whole genome shotgun (WGS) entry which is preliminary data.</text>
</comment>
<evidence type="ECO:0000256" key="7">
    <source>
        <dbReference type="ARBA" id="ARBA00022801"/>
    </source>
</evidence>
<dbReference type="FunFam" id="3.40.50.1820:FF:000075">
    <property type="entry name" value="Carboxypeptidase"/>
    <property type="match status" value="1"/>
</dbReference>
<dbReference type="PRINTS" id="PR00724">
    <property type="entry name" value="CRBOXYPTASEC"/>
</dbReference>
<accession>A0AAN7PDA9</accession>
<dbReference type="GO" id="GO:0006508">
    <property type="term" value="P:proteolysis"/>
    <property type="evidence" value="ECO:0007669"/>
    <property type="project" value="UniProtKB-KW"/>
</dbReference>
<comment type="similarity">
    <text evidence="2 10">Belongs to the peptidase S10 family.</text>
</comment>
<dbReference type="PROSITE" id="PS00131">
    <property type="entry name" value="CARBOXYPEPT_SER_SER"/>
    <property type="match status" value="1"/>
</dbReference>
<dbReference type="EC" id="3.4.16.-" evidence="10"/>
<evidence type="ECO:0000256" key="10">
    <source>
        <dbReference type="RuleBase" id="RU361156"/>
    </source>
</evidence>
<evidence type="ECO:0000256" key="9">
    <source>
        <dbReference type="ARBA" id="ARBA00055847"/>
    </source>
</evidence>
<comment type="subcellular location">
    <subcellularLocation>
        <location evidence="1">Secreted</location>
    </subcellularLocation>
</comment>
<reference evidence="12" key="1">
    <citation type="submission" date="2023-01" db="EMBL/GenBank/DDBJ databases">
        <title>Key to firefly adult light organ development and bioluminescence: homeobox transcription factors regulate luciferase expression and transportation to peroxisome.</title>
        <authorList>
            <person name="Fu X."/>
        </authorList>
    </citation>
    <scope>NUCLEOTIDE SEQUENCE [LARGE SCALE GENOMIC DNA]</scope>
</reference>
<dbReference type="InterPro" id="IPR001563">
    <property type="entry name" value="Peptidase_S10"/>
</dbReference>
<dbReference type="Pfam" id="PF00450">
    <property type="entry name" value="Peptidase_S10"/>
    <property type="match status" value="1"/>
</dbReference>
<dbReference type="InterPro" id="IPR029058">
    <property type="entry name" value="AB_hydrolase_fold"/>
</dbReference>
<evidence type="ECO:0000256" key="1">
    <source>
        <dbReference type="ARBA" id="ARBA00004613"/>
    </source>
</evidence>
<evidence type="ECO:0000256" key="4">
    <source>
        <dbReference type="ARBA" id="ARBA00022645"/>
    </source>
</evidence>
<keyword evidence="12" id="KW-1185">Reference proteome</keyword>
<keyword evidence="3" id="KW-0964">Secreted</keyword>
<dbReference type="AlphaFoldDB" id="A0AAN7PDA9"/>
<evidence type="ECO:0000313" key="11">
    <source>
        <dbReference type="EMBL" id="KAK4882849.1"/>
    </source>
</evidence>
<dbReference type="InterPro" id="IPR018202">
    <property type="entry name" value="Ser_caboxypep_ser_AS"/>
</dbReference>
<comment type="function">
    <text evidence="9">May be involved in vascular wall and kidney homeostasis.</text>
</comment>
<evidence type="ECO:0000256" key="8">
    <source>
        <dbReference type="ARBA" id="ARBA00023180"/>
    </source>
</evidence>
<keyword evidence="6 10" id="KW-0732">Signal</keyword>
<evidence type="ECO:0000256" key="2">
    <source>
        <dbReference type="ARBA" id="ARBA00009431"/>
    </source>
</evidence>
<keyword evidence="8" id="KW-0325">Glycoprotein</keyword>
<dbReference type="PANTHER" id="PTHR11802">
    <property type="entry name" value="SERINE PROTEASE FAMILY S10 SERINE CARBOXYPEPTIDASE"/>
    <property type="match status" value="1"/>
</dbReference>
<evidence type="ECO:0000256" key="5">
    <source>
        <dbReference type="ARBA" id="ARBA00022670"/>
    </source>
</evidence>
<keyword evidence="5 10" id="KW-0645">Protease</keyword>
<dbReference type="GO" id="GO:0005576">
    <property type="term" value="C:extracellular region"/>
    <property type="evidence" value="ECO:0007669"/>
    <property type="project" value="UniProtKB-SubCell"/>
</dbReference>
<proteinExistence type="inferred from homology"/>
<evidence type="ECO:0000256" key="6">
    <source>
        <dbReference type="ARBA" id="ARBA00022729"/>
    </source>
</evidence>
<protein>
    <recommendedName>
        <fullName evidence="10">Carboxypeptidase</fullName>
        <ecNumber evidence="10">3.4.16.-</ecNumber>
    </recommendedName>
</protein>
<keyword evidence="7 10" id="KW-0378">Hydrolase</keyword>
<evidence type="ECO:0000256" key="3">
    <source>
        <dbReference type="ARBA" id="ARBA00022525"/>
    </source>
</evidence>
<dbReference type="Gene3D" id="3.40.50.1820">
    <property type="entry name" value="alpha/beta hydrolase"/>
    <property type="match status" value="1"/>
</dbReference>
<name>A0AAN7PDA9_9COLE</name>
<dbReference type="SUPFAM" id="SSF53474">
    <property type="entry name" value="alpha/beta-Hydrolases"/>
    <property type="match status" value="1"/>
</dbReference>
<dbReference type="PANTHER" id="PTHR11802:SF3">
    <property type="entry name" value="RETINOID-INDUCIBLE SERINE CARBOXYPEPTIDASE"/>
    <property type="match status" value="1"/>
</dbReference>
<dbReference type="EMBL" id="JARPUR010000002">
    <property type="protein sequence ID" value="KAK4882849.1"/>
    <property type="molecule type" value="Genomic_DNA"/>
</dbReference>